<dbReference type="Pfam" id="PF13416">
    <property type="entry name" value="SBP_bac_8"/>
    <property type="match status" value="1"/>
</dbReference>
<protein>
    <submittedName>
        <fullName evidence="1">Uncharacterized protein</fullName>
    </submittedName>
</protein>
<name>A0A645J1R7_9ZZZZ</name>
<sequence length="122" mass="13889">MIIPNSDFTTQNQKNAAFKLICYLTNPTQQLAWAATSSYYITRKSSSTDPQYAESYTALLEQLPEMANLDLNSYVAKTKHALFDKCGDIYERYMSEIMNNGMDPEEGWNAMCEEIDEALADM</sequence>
<dbReference type="AlphaFoldDB" id="A0A645J1R7"/>
<evidence type="ECO:0000313" key="1">
    <source>
        <dbReference type="EMBL" id="MPN53393.1"/>
    </source>
</evidence>
<gene>
    <name evidence="1" type="ORF">SDC9_201057</name>
</gene>
<dbReference type="Gene3D" id="3.40.190.10">
    <property type="entry name" value="Periplasmic binding protein-like II"/>
    <property type="match status" value="1"/>
</dbReference>
<reference evidence="1" key="1">
    <citation type="submission" date="2019-08" db="EMBL/GenBank/DDBJ databases">
        <authorList>
            <person name="Kucharzyk K."/>
            <person name="Murdoch R.W."/>
            <person name="Higgins S."/>
            <person name="Loffler F."/>
        </authorList>
    </citation>
    <scope>NUCLEOTIDE SEQUENCE</scope>
</reference>
<dbReference type="EMBL" id="VSSQ01120484">
    <property type="protein sequence ID" value="MPN53393.1"/>
    <property type="molecule type" value="Genomic_DNA"/>
</dbReference>
<accession>A0A645J1R7</accession>
<dbReference type="SUPFAM" id="SSF53850">
    <property type="entry name" value="Periplasmic binding protein-like II"/>
    <property type="match status" value="1"/>
</dbReference>
<comment type="caution">
    <text evidence="1">The sequence shown here is derived from an EMBL/GenBank/DDBJ whole genome shotgun (WGS) entry which is preliminary data.</text>
</comment>
<organism evidence="1">
    <name type="scientific">bioreactor metagenome</name>
    <dbReference type="NCBI Taxonomy" id="1076179"/>
    <lineage>
        <taxon>unclassified sequences</taxon>
        <taxon>metagenomes</taxon>
        <taxon>ecological metagenomes</taxon>
    </lineage>
</organism>
<proteinExistence type="predicted"/>
<dbReference type="InterPro" id="IPR006059">
    <property type="entry name" value="SBP"/>
</dbReference>